<dbReference type="InterPro" id="IPR001647">
    <property type="entry name" value="HTH_TetR"/>
</dbReference>
<reference evidence="6" key="1">
    <citation type="submission" date="2015-11" db="EMBL/GenBank/DDBJ databases">
        <authorList>
            <person name="Dugat-Bony E."/>
        </authorList>
    </citation>
    <scope>NUCLEOTIDE SEQUENCE [LARGE SCALE GENOMIC DNA]</scope>
    <source>
        <strain evidence="6">Mu292</strain>
    </source>
</reference>
<feature type="domain" description="HTH tetR-type" evidence="4">
    <location>
        <begin position="30"/>
        <end position="90"/>
    </location>
</feature>
<sequence>MSQPTHPTRPLPSLRQRPAVPASVEPSTPGRPQSFTNDDAIAAAYRAGLAGFSVKGVAKQIGVSPAALYQRFGNRQGLLNACMSKAFDTVEPLVGSPDRFETLRQFSDQWWALCLRCPGIEVVIRNYPDPEILLMTKKFGCYRTRLCELGLSTEQATFAGSMIAVNMLELRHRLPHTPVRPEDVPAEVESQREQSISFILQTLETTWPEWSVKEEQA</sequence>
<gene>
    <name evidence="5" type="ORF">CVAR292_00497</name>
</gene>
<dbReference type="Proteomes" id="UP000182498">
    <property type="component" value="Unassembled WGS sequence"/>
</dbReference>
<dbReference type="OrthoDB" id="2570341at2"/>
<dbReference type="InterPro" id="IPR009057">
    <property type="entry name" value="Homeodomain-like_sf"/>
</dbReference>
<dbReference type="RefSeq" id="WP_014010945.1">
    <property type="nucleotide sequence ID" value="NZ_FAUH01000002.1"/>
</dbReference>
<dbReference type="GO" id="GO:0003677">
    <property type="term" value="F:DNA binding"/>
    <property type="evidence" value="ECO:0007669"/>
    <property type="project" value="UniProtKB-UniRule"/>
</dbReference>
<evidence type="ECO:0000313" key="5">
    <source>
        <dbReference type="EMBL" id="CUU65181.1"/>
    </source>
</evidence>
<feature type="DNA-binding region" description="H-T-H motif" evidence="2">
    <location>
        <begin position="53"/>
        <end position="72"/>
    </location>
</feature>
<dbReference type="Pfam" id="PF00440">
    <property type="entry name" value="TetR_N"/>
    <property type="match status" value="1"/>
</dbReference>
<proteinExistence type="predicted"/>
<dbReference type="SUPFAM" id="SSF46689">
    <property type="entry name" value="Homeodomain-like"/>
    <property type="match status" value="1"/>
</dbReference>
<accession>A0A0X2NK90</accession>
<dbReference type="EMBL" id="FAUH01000002">
    <property type="protein sequence ID" value="CUU65181.1"/>
    <property type="molecule type" value="Genomic_DNA"/>
</dbReference>
<evidence type="ECO:0000256" key="3">
    <source>
        <dbReference type="SAM" id="MobiDB-lite"/>
    </source>
</evidence>
<organism evidence="5 6">
    <name type="scientific">Corynebacterium variabile</name>
    <dbReference type="NCBI Taxonomy" id="1727"/>
    <lineage>
        <taxon>Bacteria</taxon>
        <taxon>Bacillati</taxon>
        <taxon>Actinomycetota</taxon>
        <taxon>Actinomycetes</taxon>
        <taxon>Mycobacteriales</taxon>
        <taxon>Corynebacteriaceae</taxon>
        <taxon>Corynebacterium</taxon>
    </lineage>
</organism>
<name>A0A0X2NK90_9CORY</name>
<feature type="region of interest" description="Disordered" evidence="3">
    <location>
        <begin position="1"/>
        <end position="36"/>
    </location>
</feature>
<evidence type="ECO:0000256" key="1">
    <source>
        <dbReference type="ARBA" id="ARBA00023125"/>
    </source>
</evidence>
<evidence type="ECO:0000259" key="4">
    <source>
        <dbReference type="PROSITE" id="PS50977"/>
    </source>
</evidence>
<evidence type="ECO:0000256" key="2">
    <source>
        <dbReference type="PROSITE-ProRule" id="PRU00335"/>
    </source>
</evidence>
<dbReference type="Gene3D" id="1.10.357.10">
    <property type="entry name" value="Tetracycline Repressor, domain 2"/>
    <property type="match status" value="1"/>
</dbReference>
<protein>
    <submittedName>
        <fullName evidence="5">Transcriptional regulator, TetR family</fullName>
    </submittedName>
</protein>
<keyword evidence="6" id="KW-1185">Reference proteome</keyword>
<keyword evidence="1 2" id="KW-0238">DNA-binding</keyword>
<dbReference type="PROSITE" id="PS50977">
    <property type="entry name" value="HTH_TETR_2"/>
    <property type="match status" value="1"/>
</dbReference>
<evidence type="ECO:0000313" key="6">
    <source>
        <dbReference type="Proteomes" id="UP000182498"/>
    </source>
</evidence>
<dbReference type="AlphaFoldDB" id="A0A0X2NK90"/>